<accession>A0A835PTB4</accession>
<dbReference type="EMBL" id="JADCNM010000012">
    <property type="protein sequence ID" value="KAG0459875.1"/>
    <property type="molecule type" value="Genomic_DNA"/>
</dbReference>
<evidence type="ECO:0000313" key="4">
    <source>
        <dbReference type="Proteomes" id="UP000636800"/>
    </source>
</evidence>
<evidence type="ECO:0000256" key="1">
    <source>
        <dbReference type="SAM" id="MobiDB-lite"/>
    </source>
</evidence>
<dbReference type="AlphaFoldDB" id="A0A835PTB4"/>
<comment type="caution">
    <text evidence="3">The sequence shown here is derived from an EMBL/GenBank/DDBJ whole genome shotgun (WGS) entry which is preliminary data.</text>
</comment>
<dbReference type="Proteomes" id="UP000636800">
    <property type="component" value="Chromosome 12"/>
</dbReference>
<reference evidence="4 5" key="1">
    <citation type="journal article" date="2020" name="Nat. Food">
        <title>A phased Vanilla planifolia genome enables genetic improvement of flavour and production.</title>
        <authorList>
            <person name="Hasing T."/>
            <person name="Tang H."/>
            <person name="Brym M."/>
            <person name="Khazi F."/>
            <person name="Huang T."/>
            <person name="Chambers A.H."/>
        </authorList>
    </citation>
    <scope>NUCLEOTIDE SEQUENCE [LARGE SCALE GENOMIC DNA]</scope>
    <source>
        <tissue evidence="3">Leaf</tissue>
    </source>
</reference>
<proteinExistence type="predicted"/>
<name>A0A835PTB4_VANPL</name>
<gene>
    <name evidence="3" type="ORF">HPP92_023003</name>
    <name evidence="2" type="ORF">HPP92_023269</name>
</gene>
<keyword evidence="4" id="KW-1185">Reference proteome</keyword>
<sequence length="63" mass="7133">MPPPPPDPTDERTSREEDAREEEDKEDQRKPYPVDKLTINPVGSYLLGRWGCEGSGEEGDTKM</sequence>
<dbReference type="EMBL" id="JADCNL010000012">
    <property type="protein sequence ID" value="KAG0458112.1"/>
    <property type="molecule type" value="Genomic_DNA"/>
</dbReference>
<evidence type="ECO:0000313" key="3">
    <source>
        <dbReference type="EMBL" id="KAG0459875.1"/>
    </source>
</evidence>
<organism evidence="3 5">
    <name type="scientific">Vanilla planifolia</name>
    <name type="common">Vanilla</name>
    <dbReference type="NCBI Taxonomy" id="51239"/>
    <lineage>
        <taxon>Eukaryota</taxon>
        <taxon>Viridiplantae</taxon>
        <taxon>Streptophyta</taxon>
        <taxon>Embryophyta</taxon>
        <taxon>Tracheophyta</taxon>
        <taxon>Spermatophyta</taxon>
        <taxon>Magnoliopsida</taxon>
        <taxon>Liliopsida</taxon>
        <taxon>Asparagales</taxon>
        <taxon>Orchidaceae</taxon>
        <taxon>Vanilloideae</taxon>
        <taxon>Vanilleae</taxon>
        <taxon>Vanilla</taxon>
    </lineage>
</organism>
<dbReference type="Proteomes" id="UP000639772">
    <property type="component" value="Chromosome 12"/>
</dbReference>
<evidence type="ECO:0000313" key="2">
    <source>
        <dbReference type="EMBL" id="KAG0458112.1"/>
    </source>
</evidence>
<feature type="region of interest" description="Disordered" evidence="1">
    <location>
        <begin position="1"/>
        <end position="37"/>
    </location>
</feature>
<evidence type="ECO:0000313" key="5">
    <source>
        <dbReference type="Proteomes" id="UP000639772"/>
    </source>
</evidence>
<feature type="compositionally biased region" description="Basic and acidic residues" evidence="1">
    <location>
        <begin position="9"/>
        <end position="18"/>
    </location>
</feature>
<protein>
    <submittedName>
        <fullName evidence="3">Uncharacterized protein</fullName>
    </submittedName>
</protein>